<reference evidence="1 2" key="1">
    <citation type="journal article" date="2015" name="Antonie Van Leeuwenhoek">
        <title>Pseudooceanicola atlanticus gen. nov. sp. nov., isolated from surface seawater of the Atlantic Ocean and reclassification of Oceanicola batsensis, Oceanicola marinus, Oceanicola nitratireducens, Oceanicola nanhaiensis, Oceanicola antarcticus and Oceanicola flagellatus, as Pseudooceanicola batsensis comb. nov., Pseudooceanicola marinus comb. nov., Pseudooceanicola nitratireducens comb. nov., Pseudooceanicola nanhaiensis comb. nov., Pseudooceanicola antarcticus comb. nov., and Pseudooceanicola flagellatus comb. nov.</title>
        <authorList>
            <person name="Lai Q."/>
            <person name="Li G."/>
            <person name="Liu X."/>
            <person name="Du Y."/>
            <person name="Sun F."/>
            <person name="Shao Z."/>
        </authorList>
    </citation>
    <scope>NUCLEOTIDE SEQUENCE [LARGE SCALE GENOMIC DNA]</scope>
    <source>
        <strain evidence="1 2">22II-s11g</strain>
    </source>
</reference>
<keyword evidence="2" id="KW-1185">Reference proteome</keyword>
<sequence length="68" mass="7684">MVYMNSLKIISSSDVSERKATVCQRCDIIRLNQLEVIGGPGKINQLGIRHDCPIWLNDRITNCVKRGI</sequence>
<proteinExistence type="predicted"/>
<dbReference type="EMBL" id="AQQX01000009">
    <property type="protein sequence ID" value="KGM47645.1"/>
    <property type="molecule type" value="Genomic_DNA"/>
</dbReference>
<evidence type="ECO:0000313" key="1">
    <source>
        <dbReference type="EMBL" id="KGM47645.1"/>
    </source>
</evidence>
<comment type="caution">
    <text evidence="1">The sequence shown here is derived from an EMBL/GenBank/DDBJ whole genome shotgun (WGS) entry which is preliminary data.</text>
</comment>
<accession>A0A0A0EBL0</accession>
<evidence type="ECO:0000313" key="2">
    <source>
        <dbReference type="Proteomes" id="UP000030004"/>
    </source>
</evidence>
<dbReference type="AlphaFoldDB" id="A0A0A0EBL0"/>
<protein>
    <submittedName>
        <fullName evidence="1">Uncharacterized protein</fullName>
    </submittedName>
</protein>
<organism evidence="1 2">
    <name type="scientific">Pseudooceanicola atlanticus</name>
    <dbReference type="NCBI Taxonomy" id="1461694"/>
    <lineage>
        <taxon>Bacteria</taxon>
        <taxon>Pseudomonadati</taxon>
        <taxon>Pseudomonadota</taxon>
        <taxon>Alphaproteobacteria</taxon>
        <taxon>Rhodobacterales</taxon>
        <taxon>Paracoccaceae</taxon>
        <taxon>Pseudooceanicola</taxon>
    </lineage>
</organism>
<name>A0A0A0EBL0_9RHOB</name>
<gene>
    <name evidence="1" type="ORF">ATO9_17560</name>
</gene>
<dbReference type="Proteomes" id="UP000030004">
    <property type="component" value="Unassembled WGS sequence"/>
</dbReference>